<accession>A0ABP0I1Q3</accession>
<dbReference type="InterPro" id="IPR016039">
    <property type="entry name" value="Thiolase-like"/>
</dbReference>
<feature type="compositionally biased region" description="Basic and acidic residues" evidence="1">
    <location>
        <begin position="608"/>
        <end position="620"/>
    </location>
</feature>
<dbReference type="EMBL" id="CAXAMN010001780">
    <property type="protein sequence ID" value="CAK8996188.1"/>
    <property type="molecule type" value="Genomic_DNA"/>
</dbReference>
<gene>
    <name evidence="3" type="ORF">CCMP2556_LOCUS4351</name>
</gene>
<evidence type="ECO:0000313" key="4">
    <source>
        <dbReference type="Proteomes" id="UP001642484"/>
    </source>
</evidence>
<dbReference type="Gene3D" id="3.40.47.10">
    <property type="match status" value="1"/>
</dbReference>
<comment type="caution">
    <text evidence="3">The sequence shown here is derived from an EMBL/GenBank/DDBJ whole genome shotgun (WGS) entry which is preliminary data.</text>
</comment>
<evidence type="ECO:0000256" key="1">
    <source>
        <dbReference type="SAM" id="MobiDB-lite"/>
    </source>
</evidence>
<proteinExistence type="predicted"/>
<dbReference type="Proteomes" id="UP001642484">
    <property type="component" value="Unassembled WGS sequence"/>
</dbReference>
<evidence type="ECO:0000313" key="3">
    <source>
        <dbReference type="EMBL" id="CAK8996188.1"/>
    </source>
</evidence>
<sequence length="642" mass="71442">MGDAVQLINRPNMMFKTFIAHEAQDFIIQKDLSPAEEKDKKRKRRSSSRAASSKGKPNGLPSAPCHWGDRGRRIQVKQSDLRDEVDIAALGLKALVGAARGDVEAAVTAVRFIELRIQGMPECIRASLKEANVTPADIRVAELHGTGTALGDPIEGELLELGSTSGYAGVSSFGFGGTNARADVWGKAQMGQADDRVEEDRVASVEKDGETTADTGVLKEMKRTRTEEMPWEHGVEKRLCSTIQAALVLPSAAFGAKGLASKTKTPCHYQFLLGDVDLRQSRPRAAKLLQSMVRRPKGSGYGRQPASCVRGEFDSYEVCLCYEGSYLYGQPPEAEEALPSGKVYIKGTWTAFGDFEEMKLKDGVFHFQFRLGETRCERFYLAMDKKVRAAGRRIDIGEVKDPKAHPWAWVKCRIHMRLEFKAYQLGRQGHLPMASGRSGPVSDGAGFEATGGGADVRVKGPCPLESDHYFFIDGRDEEWPEGSLISVAAWCDEQNARRISWRREPEEGGPKEMPSFAHSYQVTGSLTQMKMIPMKPIKGLRNVFEYSTRFGLQSHETFQFVRDYDRKQIIYPARNRPKRTSIPVREPGDERSIGGSLIADRSMQGVPPERKEKNRQDRTGRNGRLLGGTFDFGEIRRSRVDV</sequence>
<name>A0ABP0I1Q3_9DINO</name>
<feature type="region of interest" description="Disordered" evidence="1">
    <location>
        <begin position="579"/>
        <end position="628"/>
    </location>
</feature>
<dbReference type="InterPro" id="IPR014031">
    <property type="entry name" value="Ketoacyl_synth_C"/>
</dbReference>
<reference evidence="3 4" key="1">
    <citation type="submission" date="2024-02" db="EMBL/GenBank/DDBJ databases">
        <authorList>
            <person name="Chen Y."/>
            <person name="Shah S."/>
            <person name="Dougan E. K."/>
            <person name="Thang M."/>
            <person name="Chan C."/>
        </authorList>
    </citation>
    <scope>NUCLEOTIDE SEQUENCE [LARGE SCALE GENOMIC DNA]</scope>
</reference>
<organism evidence="3 4">
    <name type="scientific">Durusdinium trenchii</name>
    <dbReference type="NCBI Taxonomy" id="1381693"/>
    <lineage>
        <taxon>Eukaryota</taxon>
        <taxon>Sar</taxon>
        <taxon>Alveolata</taxon>
        <taxon>Dinophyceae</taxon>
        <taxon>Suessiales</taxon>
        <taxon>Symbiodiniaceae</taxon>
        <taxon>Durusdinium</taxon>
    </lineage>
</organism>
<protein>
    <recommendedName>
        <fullName evidence="2">Beta-ketoacyl synthase C-terminal domain-containing protein</fullName>
    </recommendedName>
</protein>
<dbReference type="SUPFAM" id="SSF53901">
    <property type="entry name" value="Thiolase-like"/>
    <property type="match status" value="1"/>
</dbReference>
<evidence type="ECO:0000259" key="2">
    <source>
        <dbReference type="Pfam" id="PF02801"/>
    </source>
</evidence>
<feature type="region of interest" description="Disordered" evidence="1">
    <location>
        <begin position="31"/>
        <end position="69"/>
    </location>
</feature>
<keyword evidence="4" id="KW-1185">Reference proteome</keyword>
<feature type="domain" description="Beta-ketoacyl synthase C-terminal" evidence="2">
    <location>
        <begin position="118"/>
        <end position="159"/>
    </location>
</feature>
<dbReference type="Pfam" id="PF02801">
    <property type="entry name" value="Ketoacyl-synt_C"/>
    <property type="match status" value="1"/>
</dbReference>